<dbReference type="InterPro" id="IPR010982">
    <property type="entry name" value="Lambda_DNA-bd_dom_sf"/>
</dbReference>
<proteinExistence type="predicted"/>
<sequence>MVLSEARCRELGEFLRVCRARLQPETVNLPRGKRRRTPGLKREEVAMLAGVSTEWYTHLEQARQVRASPETLTAIGEALQLQPREINHLLQLGGYQPNPTPASARLPSLSPQLQRLLDVFPYPAWIYNARRDILGGNAPANLVHGDLAGAQGYERNALYRLYMPTEYRARLVDWERHAKGFVGVLRLQYAELLDDPWTADLIQYLVTHSPEFAGWWNSHHIQPYQDGEKEYDHPELGRLAFEFTVSELHDTHFSHCCLVQFVPKPGTDTAEKLRRLEGRY</sequence>
<dbReference type="InterPro" id="IPR041413">
    <property type="entry name" value="MLTR_LBD"/>
</dbReference>
<dbReference type="InterPro" id="IPR001387">
    <property type="entry name" value="Cro/C1-type_HTH"/>
</dbReference>
<dbReference type="GO" id="GO:0003677">
    <property type="term" value="F:DNA binding"/>
    <property type="evidence" value="ECO:0007669"/>
    <property type="project" value="InterPro"/>
</dbReference>
<gene>
    <name evidence="2" type="ORF">J3U88_07970</name>
</gene>
<feature type="domain" description="HTH cro/C1-type" evidence="1">
    <location>
        <begin position="14"/>
        <end position="86"/>
    </location>
</feature>
<keyword evidence="3" id="KW-1185">Reference proteome</keyword>
<evidence type="ECO:0000259" key="1">
    <source>
        <dbReference type="SMART" id="SM00530"/>
    </source>
</evidence>
<dbReference type="SUPFAM" id="SSF47413">
    <property type="entry name" value="lambda repressor-like DNA-binding domains"/>
    <property type="match status" value="1"/>
</dbReference>
<dbReference type="RefSeq" id="WP_207858132.1">
    <property type="nucleotide sequence ID" value="NZ_JAFREP010000005.1"/>
</dbReference>
<dbReference type="Gene3D" id="3.30.450.180">
    <property type="match status" value="1"/>
</dbReference>
<evidence type="ECO:0000313" key="3">
    <source>
        <dbReference type="Proteomes" id="UP000664417"/>
    </source>
</evidence>
<dbReference type="SMART" id="SM00530">
    <property type="entry name" value="HTH_XRE"/>
    <property type="match status" value="1"/>
</dbReference>
<reference evidence="2" key="1">
    <citation type="submission" date="2021-03" db="EMBL/GenBank/DDBJ databases">
        <authorList>
            <person name="Wang G."/>
        </authorList>
    </citation>
    <scope>NUCLEOTIDE SEQUENCE</scope>
    <source>
        <strain evidence="2">KCTC 12899</strain>
    </source>
</reference>
<accession>A0A8J7U3I5</accession>
<dbReference type="Proteomes" id="UP000664417">
    <property type="component" value="Unassembled WGS sequence"/>
</dbReference>
<dbReference type="CDD" id="cd00093">
    <property type="entry name" value="HTH_XRE"/>
    <property type="match status" value="1"/>
</dbReference>
<evidence type="ECO:0000313" key="2">
    <source>
        <dbReference type="EMBL" id="MBO1318388.1"/>
    </source>
</evidence>
<dbReference type="AlphaFoldDB" id="A0A8J7U3I5"/>
<dbReference type="PANTHER" id="PTHR35010">
    <property type="entry name" value="BLL4672 PROTEIN-RELATED"/>
    <property type="match status" value="1"/>
</dbReference>
<dbReference type="EMBL" id="JAFREP010000005">
    <property type="protein sequence ID" value="MBO1318388.1"/>
    <property type="molecule type" value="Genomic_DNA"/>
</dbReference>
<dbReference type="Pfam" id="PF13560">
    <property type="entry name" value="HTH_31"/>
    <property type="match status" value="1"/>
</dbReference>
<name>A0A8J7U3I5_9BACT</name>
<dbReference type="Pfam" id="PF17765">
    <property type="entry name" value="MLTR_LBD"/>
    <property type="match status" value="1"/>
</dbReference>
<protein>
    <submittedName>
        <fullName evidence="2">Helix-turn-helix domain-containing protein</fullName>
    </submittedName>
</protein>
<organism evidence="2 3">
    <name type="scientific">Acanthopleuribacter pedis</name>
    <dbReference type="NCBI Taxonomy" id="442870"/>
    <lineage>
        <taxon>Bacteria</taxon>
        <taxon>Pseudomonadati</taxon>
        <taxon>Acidobacteriota</taxon>
        <taxon>Holophagae</taxon>
        <taxon>Acanthopleuribacterales</taxon>
        <taxon>Acanthopleuribacteraceae</taxon>
        <taxon>Acanthopleuribacter</taxon>
    </lineage>
</organism>
<dbReference type="Gene3D" id="1.10.260.40">
    <property type="entry name" value="lambda repressor-like DNA-binding domains"/>
    <property type="match status" value="1"/>
</dbReference>
<comment type="caution">
    <text evidence="2">The sequence shown here is derived from an EMBL/GenBank/DDBJ whole genome shotgun (WGS) entry which is preliminary data.</text>
</comment>